<evidence type="ECO:0000313" key="3">
    <source>
        <dbReference type="Proteomes" id="UP001066276"/>
    </source>
</evidence>
<proteinExistence type="predicted"/>
<protein>
    <submittedName>
        <fullName evidence="2">Uncharacterized protein</fullName>
    </submittedName>
</protein>
<comment type="caution">
    <text evidence="2">The sequence shown here is derived from an EMBL/GenBank/DDBJ whole genome shotgun (WGS) entry which is preliminary data.</text>
</comment>
<dbReference type="Proteomes" id="UP001066276">
    <property type="component" value="Chromosome 2_1"/>
</dbReference>
<dbReference type="AlphaFoldDB" id="A0AAV7VL29"/>
<sequence length="90" mass="9752">MTLRLGGTPGCQLAETQSHVPVYKLASLLVRQREAAQRAERPGAAPKRGGVDQKASSEAAPMLEPVDMQTQEFDFTSKTRRLISPTVTSV</sequence>
<organism evidence="2 3">
    <name type="scientific">Pleurodeles waltl</name>
    <name type="common">Iberian ribbed newt</name>
    <dbReference type="NCBI Taxonomy" id="8319"/>
    <lineage>
        <taxon>Eukaryota</taxon>
        <taxon>Metazoa</taxon>
        <taxon>Chordata</taxon>
        <taxon>Craniata</taxon>
        <taxon>Vertebrata</taxon>
        <taxon>Euteleostomi</taxon>
        <taxon>Amphibia</taxon>
        <taxon>Batrachia</taxon>
        <taxon>Caudata</taxon>
        <taxon>Salamandroidea</taxon>
        <taxon>Salamandridae</taxon>
        <taxon>Pleurodelinae</taxon>
        <taxon>Pleurodeles</taxon>
    </lineage>
</organism>
<accession>A0AAV7VL29</accession>
<gene>
    <name evidence="2" type="ORF">NDU88_006140</name>
</gene>
<keyword evidence="3" id="KW-1185">Reference proteome</keyword>
<evidence type="ECO:0000256" key="1">
    <source>
        <dbReference type="SAM" id="MobiDB-lite"/>
    </source>
</evidence>
<reference evidence="2" key="1">
    <citation type="journal article" date="2022" name="bioRxiv">
        <title>Sequencing and chromosome-scale assembly of the giantPleurodeles waltlgenome.</title>
        <authorList>
            <person name="Brown T."/>
            <person name="Elewa A."/>
            <person name="Iarovenko S."/>
            <person name="Subramanian E."/>
            <person name="Araus A.J."/>
            <person name="Petzold A."/>
            <person name="Susuki M."/>
            <person name="Suzuki K.-i.T."/>
            <person name="Hayashi T."/>
            <person name="Toyoda A."/>
            <person name="Oliveira C."/>
            <person name="Osipova E."/>
            <person name="Leigh N.D."/>
            <person name="Simon A."/>
            <person name="Yun M.H."/>
        </authorList>
    </citation>
    <scope>NUCLEOTIDE SEQUENCE</scope>
    <source>
        <strain evidence="2">20211129_DDA</strain>
        <tissue evidence="2">Liver</tissue>
    </source>
</reference>
<name>A0AAV7VL29_PLEWA</name>
<evidence type="ECO:0000313" key="2">
    <source>
        <dbReference type="EMBL" id="KAJ1202340.1"/>
    </source>
</evidence>
<dbReference type="EMBL" id="JANPWB010000003">
    <property type="protein sequence ID" value="KAJ1202340.1"/>
    <property type="molecule type" value="Genomic_DNA"/>
</dbReference>
<feature type="region of interest" description="Disordered" evidence="1">
    <location>
        <begin position="34"/>
        <end position="71"/>
    </location>
</feature>